<evidence type="ECO:0000313" key="9">
    <source>
        <dbReference type="Proteomes" id="UP001200145"/>
    </source>
</evidence>
<dbReference type="Pfam" id="PF02811">
    <property type="entry name" value="PHP"/>
    <property type="match status" value="1"/>
</dbReference>
<comment type="catalytic activity">
    <reaction evidence="6">
        <text>DNA(n) + a 2'-deoxyribonucleoside 5'-triphosphate = DNA(n+1) + diphosphate</text>
        <dbReference type="Rhea" id="RHEA:22508"/>
        <dbReference type="Rhea" id="RHEA-COMP:17339"/>
        <dbReference type="Rhea" id="RHEA-COMP:17340"/>
        <dbReference type="ChEBI" id="CHEBI:33019"/>
        <dbReference type="ChEBI" id="CHEBI:61560"/>
        <dbReference type="ChEBI" id="CHEBI:173112"/>
        <dbReference type="EC" id="2.7.7.7"/>
    </reaction>
</comment>
<dbReference type="InterPro" id="IPR004013">
    <property type="entry name" value="PHP_dom"/>
</dbReference>
<dbReference type="InterPro" id="IPR029460">
    <property type="entry name" value="DNAPol_HHH"/>
</dbReference>
<dbReference type="Proteomes" id="UP001200145">
    <property type="component" value="Unassembled WGS sequence"/>
</dbReference>
<keyword evidence="2 8" id="KW-0808">Transferase</keyword>
<dbReference type="InterPro" id="IPR003141">
    <property type="entry name" value="Pol/His_phosphatase_N"/>
</dbReference>
<dbReference type="Pfam" id="PF17657">
    <property type="entry name" value="DNA_pol3_finger"/>
    <property type="match status" value="1"/>
</dbReference>
<organism evidence="8 9">
    <name type="scientific">Flavihumibacter fluminis</name>
    <dbReference type="NCBI Taxonomy" id="2909236"/>
    <lineage>
        <taxon>Bacteria</taxon>
        <taxon>Pseudomonadati</taxon>
        <taxon>Bacteroidota</taxon>
        <taxon>Chitinophagia</taxon>
        <taxon>Chitinophagales</taxon>
        <taxon>Chitinophagaceae</taxon>
        <taxon>Flavihumibacter</taxon>
    </lineage>
</organism>
<evidence type="ECO:0000256" key="3">
    <source>
        <dbReference type="ARBA" id="ARBA00022695"/>
    </source>
</evidence>
<protein>
    <recommendedName>
        <fullName evidence="1">DNA-directed DNA polymerase</fullName>
        <ecNumber evidence="1">2.7.7.7</ecNumber>
    </recommendedName>
</protein>
<evidence type="ECO:0000313" key="8">
    <source>
        <dbReference type="EMBL" id="MCF1713885.1"/>
    </source>
</evidence>
<dbReference type="InterPro" id="IPR011708">
    <property type="entry name" value="DNA_pol3_alpha_NTPase_dom"/>
</dbReference>
<dbReference type="EMBL" id="JAKEVY010000001">
    <property type="protein sequence ID" value="MCF1713885.1"/>
    <property type="molecule type" value="Genomic_DNA"/>
</dbReference>
<dbReference type="SMART" id="SM00481">
    <property type="entry name" value="POLIIIAc"/>
    <property type="match status" value="1"/>
</dbReference>
<keyword evidence="3 8" id="KW-0548">Nucleotidyltransferase</keyword>
<evidence type="ECO:0000256" key="6">
    <source>
        <dbReference type="ARBA" id="ARBA00049244"/>
    </source>
</evidence>
<dbReference type="RefSeq" id="WP_234864412.1">
    <property type="nucleotide sequence ID" value="NZ_JAKEVY010000001.1"/>
</dbReference>
<keyword evidence="9" id="KW-1185">Reference proteome</keyword>
<comment type="caution">
    <text evidence="8">The sequence shown here is derived from an EMBL/GenBank/DDBJ whole genome shotgun (WGS) entry which is preliminary data.</text>
</comment>
<dbReference type="EC" id="2.7.7.7" evidence="1"/>
<keyword evidence="4" id="KW-0235">DNA replication</keyword>
<name>A0ABS9BE55_9BACT</name>
<dbReference type="InterPro" id="IPR040982">
    <property type="entry name" value="DNA_pol3_finger"/>
</dbReference>
<dbReference type="NCBIfam" id="TIGR00594">
    <property type="entry name" value="polc"/>
    <property type="match status" value="1"/>
</dbReference>
<dbReference type="Gene3D" id="1.10.150.870">
    <property type="match status" value="1"/>
</dbReference>
<keyword evidence="5" id="KW-0239">DNA-directed DNA polymerase</keyword>
<evidence type="ECO:0000256" key="1">
    <source>
        <dbReference type="ARBA" id="ARBA00012417"/>
    </source>
</evidence>
<dbReference type="SUPFAM" id="SSF89550">
    <property type="entry name" value="PHP domain-like"/>
    <property type="match status" value="1"/>
</dbReference>
<proteinExistence type="predicted"/>
<dbReference type="Pfam" id="PF14579">
    <property type="entry name" value="HHH_6"/>
    <property type="match status" value="1"/>
</dbReference>
<sequence>MYLNCKTYFSLRYGTFSTQELVDLAEKNGIESLALTNINNVSDAWDFYSLCLKKNIKPILGVEIRNKERFCYVLLALNTNGFEQINQFLSFHLQEERAFPEQPGVETFFSKPENVAIIYSIAFFFPEKLANNEWIGIRMDQITKIFSFPIDRYRHKLIVLQPVSFLNKRFFNAHRLLRAIDNNVLLSRLTHEQQAGEIEIFQSPEKILKAFAQYPFIITNTYRLMEACSIEMELHTDKNKKTFSSTPEDDRMLLEKLAMDGCVLRYGRRNKTAIDRVKKELAIINQLGFNSYFLITWDIIRYAQNRGYFYVGRGSGANSIVAFCLQITDVNPIELDLYFERFLNPHRTSPPDFDIDFSWLDRDDVIDYVFKRYGKKQVALLGMVTTFQYNALIRELGKVFGLPKGEIDQLATKGYYSRSSDFDPTKAEDKIQQLILQYGQLLKNFPNHLSIHPGGMLISEASIYQYTGVFMPPKGFPTAQIDMFVAENIGLYKLDILSQRGLGHIKEAIRIVRENKNISINIHEIEKFKKDPGVRNQIRSVQTIGCFYIESPAMRQLLKKLECDDYLTLVAASSIIRPGVASSGMMKAYIERYHKPDSFEYIHPIMKELLEETYGVMVYQEDVIKVAHHFAGIDMGEADILRRAMSGKYRGNDEMIRIKENFFSNCKERGYDPAVVAEVWRQIESFGGYSFSKAHSASFAVESYQSLYLKTYYPQEFMVAVINNFGGFYSRELYFYELSKTGATIHAPCINNSDWYTCIKGQDVYTGFVHIKSLEQKAAEYLIEERKRGGSYKSLADLVERSGIGKESLNCLIRLNAFRFTGKSKKELLWEANLWQEPGKSKEKQLHPALFEEAPLSFQLPELPAYPLEDLYDEMELLDFPLSNPFPLADTDLDQYIPAALLEQYKGEKITMLGYLITYKPVRTIKGDLMCFGTFIDAALNWLDTIHFPDCLQRYPLQGNGFYALTGTVVEDFGVLNLEVSYLKKIGLKPRNSRQAAYPHLLPPTG</sequence>
<accession>A0ABS9BE55</accession>
<dbReference type="InterPro" id="IPR004805">
    <property type="entry name" value="DnaE2/DnaE/PolC"/>
</dbReference>
<dbReference type="InterPro" id="IPR016195">
    <property type="entry name" value="Pol/histidinol_Pase-like"/>
</dbReference>
<evidence type="ECO:0000259" key="7">
    <source>
        <dbReference type="SMART" id="SM00481"/>
    </source>
</evidence>
<evidence type="ECO:0000256" key="5">
    <source>
        <dbReference type="ARBA" id="ARBA00022932"/>
    </source>
</evidence>
<dbReference type="Gene3D" id="3.20.20.140">
    <property type="entry name" value="Metal-dependent hydrolases"/>
    <property type="match status" value="2"/>
</dbReference>
<feature type="domain" description="Polymerase/histidinol phosphatase N-terminal" evidence="7">
    <location>
        <begin position="1"/>
        <end position="68"/>
    </location>
</feature>
<evidence type="ECO:0000256" key="4">
    <source>
        <dbReference type="ARBA" id="ARBA00022705"/>
    </source>
</evidence>
<reference evidence="8 9" key="1">
    <citation type="submission" date="2022-01" db="EMBL/GenBank/DDBJ databases">
        <title>Flavihumibacter sp. nov., isolated from sediment of a river.</title>
        <authorList>
            <person name="Liu H."/>
        </authorList>
    </citation>
    <scope>NUCLEOTIDE SEQUENCE [LARGE SCALE GENOMIC DNA]</scope>
    <source>
        <strain evidence="8 9">RY-1</strain>
    </source>
</reference>
<dbReference type="GO" id="GO:0003887">
    <property type="term" value="F:DNA-directed DNA polymerase activity"/>
    <property type="evidence" value="ECO:0007669"/>
    <property type="project" value="UniProtKB-EC"/>
</dbReference>
<dbReference type="Pfam" id="PF07733">
    <property type="entry name" value="DNA_pol3_alpha"/>
    <property type="match status" value="1"/>
</dbReference>
<evidence type="ECO:0000256" key="2">
    <source>
        <dbReference type="ARBA" id="ARBA00022679"/>
    </source>
</evidence>
<gene>
    <name evidence="8" type="primary">dnaE</name>
    <name evidence="8" type="ORF">L0U88_04480</name>
</gene>
<dbReference type="PANTHER" id="PTHR32294">
    <property type="entry name" value="DNA POLYMERASE III SUBUNIT ALPHA"/>
    <property type="match status" value="1"/>
</dbReference>